<evidence type="ECO:0000259" key="7">
    <source>
        <dbReference type="Pfam" id="PF17917"/>
    </source>
</evidence>
<evidence type="ECO:0000256" key="4">
    <source>
        <dbReference type="ARBA" id="ARBA00022759"/>
    </source>
</evidence>
<gene>
    <name evidence="8" type="ORF">M9458_032510</name>
</gene>
<evidence type="ECO:0000256" key="5">
    <source>
        <dbReference type="ARBA" id="ARBA00022801"/>
    </source>
</evidence>
<protein>
    <recommendedName>
        <fullName evidence="7">Reverse transcriptase RNase H-like domain-containing protein</fullName>
    </recommendedName>
</protein>
<evidence type="ECO:0000256" key="6">
    <source>
        <dbReference type="ARBA" id="ARBA00022918"/>
    </source>
</evidence>
<dbReference type="InterPro" id="IPR041373">
    <property type="entry name" value="RT_RNaseH"/>
</dbReference>
<keyword evidence="9" id="KW-1185">Reference proteome</keyword>
<evidence type="ECO:0000256" key="3">
    <source>
        <dbReference type="ARBA" id="ARBA00022722"/>
    </source>
</evidence>
<evidence type="ECO:0000256" key="2">
    <source>
        <dbReference type="ARBA" id="ARBA00022695"/>
    </source>
</evidence>
<keyword evidence="2" id="KW-0548">Nucleotidyltransferase</keyword>
<dbReference type="Pfam" id="PF17917">
    <property type="entry name" value="RT_RNaseH"/>
    <property type="match status" value="1"/>
</dbReference>
<accession>A0ABD0PDP4</accession>
<dbReference type="Proteomes" id="UP001529510">
    <property type="component" value="Unassembled WGS sequence"/>
</dbReference>
<evidence type="ECO:0000313" key="8">
    <source>
        <dbReference type="EMBL" id="KAL0172199.1"/>
    </source>
</evidence>
<feature type="domain" description="Reverse transcriptase RNase H-like" evidence="7">
    <location>
        <begin position="3"/>
        <end position="36"/>
    </location>
</feature>
<evidence type="ECO:0000256" key="1">
    <source>
        <dbReference type="ARBA" id="ARBA00022679"/>
    </source>
</evidence>
<keyword evidence="4" id="KW-0255">Endonuclease</keyword>
<dbReference type="GO" id="GO:0004519">
    <property type="term" value="F:endonuclease activity"/>
    <property type="evidence" value="ECO:0007669"/>
    <property type="project" value="UniProtKB-KW"/>
</dbReference>
<keyword evidence="1" id="KW-0808">Transferase</keyword>
<reference evidence="8 9" key="1">
    <citation type="submission" date="2024-05" db="EMBL/GenBank/DDBJ databases">
        <title>Genome sequencing and assembly of Indian major carp, Cirrhinus mrigala (Hamilton, 1822).</title>
        <authorList>
            <person name="Mohindra V."/>
            <person name="Chowdhury L.M."/>
            <person name="Lal K."/>
            <person name="Jena J.K."/>
        </authorList>
    </citation>
    <scope>NUCLEOTIDE SEQUENCE [LARGE SCALE GENOMIC DNA]</scope>
    <source>
        <strain evidence="8">CM1030</strain>
        <tissue evidence="8">Blood</tissue>
    </source>
</reference>
<dbReference type="InterPro" id="IPR043502">
    <property type="entry name" value="DNA/RNA_pol_sf"/>
</dbReference>
<sequence length="53" mass="6191">PSTITVYTDHNPLVFLMRMSNANQRLMRWSLIMQEYSVEIRHKKGVDNLVADA</sequence>
<keyword evidence="3" id="KW-0540">Nuclease</keyword>
<dbReference type="GO" id="GO:0016787">
    <property type="term" value="F:hydrolase activity"/>
    <property type="evidence" value="ECO:0007669"/>
    <property type="project" value="UniProtKB-KW"/>
</dbReference>
<feature type="non-terminal residue" evidence="8">
    <location>
        <position position="53"/>
    </location>
</feature>
<evidence type="ECO:0000313" key="9">
    <source>
        <dbReference type="Proteomes" id="UP001529510"/>
    </source>
</evidence>
<comment type="caution">
    <text evidence="8">The sequence shown here is derived from an EMBL/GenBank/DDBJ whole genome shotgun (WGS) entry which is preliminary data.</text>
</comment>
<dbReference type="SUPFAM" id="SSF56672">
    <property type="entry name" value="DNA/RNA polymerases"/>
    <property type="match status" value="1"/>
</dbReference>
<proteinExistence type="predicted"/>
<keyword evidence="6" id="KW-0695">RNA-directed DNA polymerase</keyword>
<organism evidence="8 9">
    <name type="scientific">Cirrhinus mrigala</name>
    <name type="common">Mrigala</name>
    <dbReference type="NCBI Taxonomy" id="683832"/>
    <lineage>
        <taxon>Eukaryota</taxon>
        <taxon>Metazoa</taxon>
        <taxon>Chordata</taxon>
        <taxon>Craniata</taxon>
        <taxon>Vertebrata</taxon>
        <taxon>Euteleostomi</taxon>
        <taxon>Actinopterygii</taxon>
        <taxon>Neopterygii</taxon>
        <taxon>Teleostei</taxon>
        <taxon>Ostariophysi</taxon>
        <taxon>Cypriniformes</taxon>
        <taxon>Cyprinidae</taxon>
        <taxon>Labeoninae</taxon>
        <taxon>Labeonini</taxon>
        <taxon>Cirrhinus</taxon>
    </lineage>
</organism>
<dbReference type="EMBL" id="JAMKFB020000016">
    <property type="protein sequence ID" value="KAL0172199.1"/>
    <property type="molecule type" value="Genomic_DNA"/>
</dbReference>
<keyword evidence="5" id="KW-0378">Hydrolase</keyword>
<dbReference type="GO" id="GO:0003964">
    <property type="term" value="F:RNA-directed DNA polymerase activity"/>
    <property type="evidence" value="ECO:0007669"/>
    <property type="project" value="UniProtKB-KW"/>
</dbReference>
<name>A0ABD0PDP4_CIRMR</name>
<dbReference type="AlphaFoldDB" id="A0ABD0PDP4"/>
<feature type="non-terminal residue" evidence="8">
    <location>
        <position position="1"/>
    </location>
</feature>